<dbReference type="PANTHER" id="PTHR34294">
    <property type="entry name" value="TRANSCRIPTIONAL REGULATOR-RELATED"/>
    <property type="match status" value="1"/>
</dbReference>
<organism evidence="6 7">
    <name type="scientific">Caproiciproducens galactitolivorans</name>
    <dbReference type="NCBI Taxonomy" id="642589"/>
    <lineage>
        <taxon>Bacteria</taxon>
        <taxon>Bacillati</taxon>
        <taxon>Bacillota</taxon>
        <taxon>Clostridia</taxon>
        <taxon>Eubacteriales</taxon>
        <taxon>Acutalibacteraceae</taxon>
        <taxon>Caproiciproducens</taxon>
    </lineage>
</organism>
<dbReference type="Pfam" id="PF04198">
    <property type="entry name" value="Sugar-bind"/>
    <property type="match status" value="1"/>
</dbReference>
<dbReference type="InterPro" id="IPR037171">
    <property type="entry name" value="NagB/RpiA_transferase-like"/>
</dbReference>
<evidence type="ECO:0000256" key="3">
    <source>
        <dbReference type="ARBA" id="ARBA00023125"/>
    </source>
</evidence>
<keyword evidence="3" id="KW-0238">DNA-binding</keyword>
<dbReference type="Gene3D" id="3.40.50.1360">
    <property type="match status" value="1"/>
</dbReference>
<feature type="domain" description="Sugar-binding" evidence="5">
    <location>
        <begin position="61"/>
        <end position="307"/>
    </location>
</feature>
<accession>A0ABT4BV08</accession>
<dbReference type="RefSeq" id="WP_268058768.1">
    <property type="nucleotide sequence ID" value="NZ_JAPOHA010000010.1"/>
</dbReference>
<dbReference type="PANTHER" id="PTHR34294:SF1">
    <property type="entry name" value="TRANSCRIPTIONAL REGULATOR LSRR"/>
    <property type="match status" value="1"/>
</dbReference>
<name>A0ABT4BV08_9FIRM</name>
<dbReference type="SUPFAM" id="SSF46785">
    <property type="entry name" value="Winged helix' DNA-binding domain"/>
    <property type="match status" value="1"/>
</dbReference>
<gene>
    <name evidence="6" type="ORF">OUY18_10665</name>
</gene>
<comment type="similarity">
    <text evidence="1">Belongs to the SorC transcriptional regulatory family.</text>
</comment>
<keyword evidence="2" id="KW-0805">Transcription regulation</keyword>
<evidence type="ECO:0000313" key="7">
    <source>
        <dbReference type="Proteomes" id="UP001082703"/>
    </source>
</evidence>
<dbReference type="EMBL" id="JAPOHA010000010">
    <property type="protein sequence ID" value="MCY1714714.1"/>
    <property type="molecule type" value="Genomic_DNA"/>
</dbReference>
<dbReference type="Pfam" id="PF13412">
    <property type="entry name" value="HTH_24"/>
    <property type="match status" value="1"/>
</dbReference>
<evidence type="ECO:0000256" key="2">
    <source>
        <dbReference type="ARBA" id="ARBA00023015"/>
    </source>
</evidence>
<comment type="caution">
    <text evidence="6">The sequence shown here is derived from an EMBL/GenBank/DDBJ whole genome shotgun (WGS) entry which is preliminary data.</text>
</comment>
<dbReference type="Proteomes" id="UP001082703">
    <property type="component" value="Unassembled WGS sequence"/>
</dbReference>
<protein>
    <submittedName>
        <fullName evidence="6">Sugar-binding transcriptional regulator</fullName>
    </submittedName>
</protein>
<dbReference type="InterPro" id="IPR007324">
    <property type="entry name" value="Sugar-bd_dom_put"/>
</dbReference>
<dbReference type="InterPro" id="IPR036388">
    <property type="entry name" value="WH-like_DNA-bd_sf"/>
</dbReference>
<dbReference type="Gene3D" id="1.10.10.10">
    <property type="entry name" value="Winged helix-like DNA-binding domain superfamily/Winged helix DNA-binding domain"/>
    <property type="match status" value="1"/>
</dbReference>
<evidence type="ECO:0000259" key="5">
    <source>
        <dbReference type="Pfam" id="PF04198"/>
    </source>
</evidence>
<reference evidence="6 7" key="1">
    <citation type="submission" date="2022-11" db="EMBL/GenBank/DDBJ databases">
        <authorList>
            <person name="Caiyu Z."/>
        </authorList>
    </citation>
    <scope>NUCLEOTIDE SEQUENCE [LARGE SCALE GENOMIC DNA]</scope>
    <source>
        <strain evidence="6 7">YR-4</strain>
    </source>
</reference>
<sequence length="323" mass="35988">MNSQYDADDHKLEIAYWYYKLNMTQAEIAKRLNFTRQRVNQIIGNLIDDGIVEIKINGLRENNVEMESAFEKYFKLGRVFIFDVDDAENQLDLFGQKAANAFTQLLSDNSIIGVSWGITLGAAVMKMQQRNLSNCKIVQMVGGLNSDTELAKPDEIARTLAKKLSCDYHLLYGPAVVDDPQAREVLMQDKVFAETFDLINRCDLAILGVGELSKSSTIYQQGFLSKERLEKLVAQGYVGDMAMQPFKKDGTWETENHVIGVSLETLRHIPRVAAVACGVNKAKAVLGAINTGCLDVLIIDKAIAQSISQELSLDIDELNKKSN</sequence>
<evidence type="ECO:0000256" key="1">
    <source>
        <dbReference type="ARBA" id="ARBA00010466"/>
    </source>
</evidence>
<evidence type="ECO:0000256" key="4">
    <source>
        <dbReference type="ARBA" id="ARBA00023163"/>
    </source>
</evidence>
<dbReference type="InterPro" id="IPR036390">
    <property type="entry name" value="WH_DNA-bd_sf"/>
</dbReference>
<dbReference type="SUPFAM" id="SSF100950">
    <property type="entry name" value="NagB/RpiA/CoA transferase-like"/>
    <property type="match status" value="1"/>
</dbReference>
<keyword evidence="7" id="KW-1185">Reference proteome</keyword>
<proteinExistence type="inferred from homology"/>
<dbReference type="InterPro" id="IPR051054">
    <property type="entry name" value="SorC_transcr_regulators"/>
</dbReference>
<keyword evidence="4" id="KW-0804">Transcription</keyword>
<evidence type="ECO:0000313" key="6">
    <source>
        <dbReference type="EMBL" id="MCY1714714.1"/>
    </source>
</evidence>